<keyword evidence="2" id="KW-1185">Reference proteome</keyword>
<reference evidence="1 2" key="1">
    <citation type="journal article" date="2022" name="bioRxiv">
        <title>The genome of the oomycete Peronosclerospora sorghi, a cosmopolitan pathogen of maize and sorghum, is inflated with dispersed pseudogenes.</title>
        <authorList>
            <person name="Fletcher K."/>
            <person name="Martin F."/>
            <person name="Isakeit T."/>
            <person name="Cavanaugh K."/>
            <person name="Magill C."/>
            <person name="Michelmore R."/>
        </authorList>
    </citation>
    <scope>NUCLEOTIDE SEQUENCE [LARGE SCALE GENOMIC DNA]</scope>
    <source>
        <strain evidence="1">P6</strain>
    </source>
</reference>
<dbReference type="Proteomes" id="UP001163321">
    <property type="component" value="Chromosome 3"/>
</dbReference>
<accession>A0ACC0WDI0</accession>
<dbReference type="EMBL" id="CM047582">
    <property type="protein sequence ID" value="KAI9916096.1"/>
    <property type="molecule type" value="Genomic_DNA"/>
</dbReference>
<proteinExistence type="predicted"/>
<organism evidence="1 2">
    <name type="scientific">Peronosclerospora sorghi</name>
    <dbReference type="NCBI Taxonomy" id="230839"/>
    <lineage>
        <taxon>Eukaryota</taxon>
        <taxon>Sar</taxon>
        <taxon>Stramenopiles</taxon>
        <taxon>Oomycota</taxon>
        <taxon>Peronosporomycetes</taxon>
        <taxon>Peronosporales</taxon>
        <taxon>Peronosporaceae</taxon>
        <taxon>Peronosclerospora</taxon>
    </lineage>
</organism>
<protein>
    <submittedName>
        <fullName evidence="1">Uncharacterized protein</fullName>
    </submittedName>
</protein>
<evidence type="ECO:0000313" key="1">
    <source>
        <dbReference type="EMBL" id="KAI9916096.1"/>
    </source>
</evidence>
<comment type="caution">
    <text evidence="1">The sequence shown here is derived from an EMBL/GenBank/DDBJ whole genome shotgun (WGS) entry which is preliminary data.</text>
</comment>
<gene>
    <name evidence="1" type="ORF">PsorP6_007316</name>
</gene>
<sequence>MPTYRGRVGEPLQIFLQQVNLYFSAKQLISKTIQTKDDSFLWVKQLPGLRSTKTRAPSRGAGLFLLKQANCNGLEDYVSRFRTIICQVQDISEINQITWFVHDLVTLTREEMSYRRFATVSNAISVAFYFARSHTQPQMTRRGDRGMNLAEPMESITSICGNHQEKTDFARISKPGHRMNDCLVKSFRGQRKHGPRRVVNSVQILTPILDASKNDESMSFRTCTMNMVRLESKSPIEKENRLIRKKVFVNGRERLIRPGIVDDPGIEHVASLDSFDGNNRHKMRLRAVHATVEMDSIKFDLIALTEYRLPVTHDLILRKRWLTRFNSVIDWKTHPITVSSTTFSIHWTIMQKIVICLTFHEMVIRTII</sequence>
<evidence type="ECO:0000313" key="2">
    <source>
        <dbReference type="Proteomes" id="UP001163321"/>
    </source>
</evidence>
<name>A0ACC0WDI0_9STRA</name>